<gene>
    <name evidence="1" type="ORF">DVS28_a1934</name>
</gene>
<protein>
    <submittedName>
        <fullName evidence="1">Uncharacterized protein</fullName>
    </submittedName>
</protein>
<dbReference type="KEGG" id="euz:DVS28_a1934"/>
<name>A0A346XWM2_9ACTN</name>
<sequence length="84" mass="9151">MPLGSNRSGNGRSWTTTVTVTESSRARLLIVNRRASHDAAVVPSTATITANLAAPFHARRTALRDRLGSGQHRLVSMIRTPVRF</sequence>
<reference evidence="1 2" key="1">
    <citation type="submission" date="2018-09" db="EMBL/GenBank/DDBJ databases">
        <title>Complete genome sequence of Euzebya sp. DY32-46 isolated from seawater of Pacific Ocean.</title>
        <authorList>
            <person name="Xu L."/>
            <person name="Wu Y.-H."/>
            <person name="Xu X.-W."/>
        </authorList>
    </citation>
    <scope>NUCLEOTIDE SEQUENCE [LARGE SCALE GENOMIC DNA]</scope>
    <source>
        <strain evidence="1 2">DY32-46</strain>
    </source>
</reference>
<dbReference type="EMBL" id="CP031165">
    <property type="protein sequence ID" value="AXV06619.1"/>
    <property type="molecule type" value="Genomic_DNA"/>
</dbReference>
<proteinExistence type="predicted"/>
<organism evidence="1 2">
    <name type="scientific">Euzebya pacifica</name>
    <dbReference type="NCBI Taxonomy" id="1608957"/>
    <lineage>
        <taxon>Bacteria</taxon>
        <taxon>Bacillati</taxon>
        <taxon>Actinomycetota</taxon>
        <taxon>Nitriliruptoria</taxon>
        <taxon>Euzebyales</taxon>
    </lineage>
</organism>
<evidence type="ECO:0000313" key="2">
    <source>
        <dbReference type="Proteomes" id="UP000264006"/>
    </source>
</evidence>
<dbReference type="Proteomes" id="UP000264006">
    <property type="component" value="Chromosome"/>
</dbReference>
<evidence type="ECO:0000313" key="1">
    <source>
        <dbReference type="EMBL" id="AXV06619.1"/>
    </source>
</evidence>
<accession>A0A346XWM2</accession>
<dbReference type="AlphaFoldDB" id="A0A346XWM2"/>
<keyword evidence="2" id="KW-1185">Reference proteome</keyword>